<sequence>MDLRWLRAFVAVVEEMHFARAAEGLETATSNVSSQLKALEDHLGVRLLERGRRTVPRLTAAGEVFLPQAHRVLLAVEQAEAVGRAAGQGLLGRVRVGYVASAAYSGVLAEALAHVADDSQVEVVIEEMTTPAQLEALQAGRIDVGLLRERPDLPTALAATVVRRDAVLVALPSRHAAAGSGTVRAADLAGERFAAPSFGEAHDARDEVAAVARAGGFPVPAVTAVRDYLAAVALVGAGNAVALVPESVSGLSLPGVVYARLQDVRLESALLLVHRRDESAPAVRTVLAGRWAPPADDGGDAPVTADVRTDETTVGGREW</sequence>
<feature type="region of interest" description="Disordered" evidence="5">
    <location>
        <begin position="291"/>
        <end position="319"/>
    </location>
</feature>
<comment type="similarity">
    <text evidence="1">Belongs to the LysR transcriptional regulatory family.</text>
</comment>
<evidence type="ECO:0000256" key="2">
    <source>
        <dbReference type="ARBA" id="ARBA00023015"/>
    </source>
</evidence>
<dbReference type="PANTHER" id="PTHR30346">
    <property type="entry name" value="TRANSCRIPTIONAL DUAL REGULATOR HCAR-RELATED"/>
    <property type="match status" value="1"/>
</dbReference>
<keyword evidence="2" id="KW-0805">Transcription regulation</keyword>
<dbReference type="InterPro" id="IPR000847">
    <property type="entry name" value="LysR_HTH_N"/>
</dbReference>
<reference evidence="7 8" key="1">
    <citation type="submission" date="2024-07" db="EMBL/GenBank/DDBJ databases">
        <authorList>
            <person name="Thanompreechachai J."/>
            <person name="Duangmal K."/>
        </authorList>
    </citation>
    <scope>NUCLEOTIDE SEQUENCE [LARGE SCALE GENOMIC DNA]</scope>
    <source>
        <strain evidence="7 8">LSe6-4</strain>
    </source>
</reference>
<dbReference type="Proteomes" id="UP001565927">
    <property type="component" value="Unassembled WGS sequence"/>
</dbReference>
<name>A0ABV4H0S0_9ACTN</name>
<dbReference type="Gene3D" id="1.10.10.10">
    <property type="entry name" value="Winged helix-like DNA-binding domain superfamily/Winged helix DNA-binding domain"/>
    <property type="match status" value="1"/>
</dbReference>
<proteinExistence type="inferred from homology"/>
<evidence type="ECO:0000259" key="6">
    <source>
        <dbReference type="PROSITE" id="PS50931"/>
    </source>
</evidence>
<feature type="domain" description="HTH lysR-type" evidence="6">
    <location>
        <begin position="1"/>
        <end position="59"/>
    </location>
</feature>
<dbReference type="RefSeq" id="WP_370441388.1">
    <property type="nucleotide sequence ID" value="NZ_JBGFTU010000010.1"/>
</dbReference>
<feature type="compositionally biased region" description="Basic and acidic residues" evidence="5">
    <location>
        <begin position="307"/>
        <end position="319"/>
    </location>
</feature>
<comment type="caution">
    <text evidence="7">The sequence shown here is derived from an EMBL/GenBank/DDBJ whole genome shotgun (WGS) entry which is preliminary data.</text>
</comment>
<accession>A0ABV4H0S0</accession>
<organism evidence="7 8">
    <name type="scientific">Kineococcus halophytocola</name>
    <dbReference type="NCBI Taxonomy" id="3234027"/>
    <lineage>
        <taxon>Bacteria</taxon>
        <taxon>Bacillati</taxon>
        <taxon>Actinomycetota</taxon>
        <taxon>Actinomycetes</taxon>
        <taxon>Kineosporiales</taxon>
        <taxon>Kineosporiaceae</taxon>
        <taxon>Kineococcus</taxon>
    </lineage>
</organism>
<evidence type="ECO:0000313" key="7">
    <source>
        <dbReference type="EMBL" id="MEZ0165163.1"/>
    </source>
</evidence>
<dbReference type="InterPro" id="IPR005119">
    <property type="entry name" value="LysR_subst-bd"/>
</dbReference>
<gene>
    <name evidence="7" type="ORF">AB2L27_10355</name>
</gene>
<dbReference type="InterPro" id="IPR036388">
    <property type="entry name" value="WH-like_DNA-bd_sf"/>
</dbReference>
<dbReference type="SUPFAM" id="SSF46785">
    <property type="entry name" value="Winged helix' DNA-binding domain"/>
    <property type="match status" value="1"/>
</dbReference>
<protein>
    <submittedName>
        <fullName evidence="7">LysR family transcriptional regulator</fullName>
    </submittedName>
</protein>
<evidence type="ECO:0000256" key="3">
    <source>
        <dbReference type="ARBA" id="ARBA00023125"/>
    </source>
</evidence>
<dbReference type="CDD" id="cd08414">
    <property type="entry name" value="PBP2_LTTR_aromatics_like"/>
    <property type="match status" value="1"/>
</dbReference>
<dbReference type="PANTHER" id="PTHR30346:SF28">
    <property type="entry name" value="HTH-TYPE TRANSCRIPTIONAL REGULATOR CYNR"/>
    <property type="match status" value="1"/>
</dbReference>
<evidence type="ECO:0000256" key="4">
    <source>
        <dbReference type="ARBA" id="ARBA00023163"/>
    </source>
</evidence>
<evidence type="ECO:0000256" key="1">
    <source>
        <dbReference type="ARBA" id="ARBA00009437"/>
    </source>
</evidence>
<evidence type="ECO:0000313" key="8">
    <source>
        <dbReference type="Proteomes" id="UP001565927"/>
    </source>
</evidence>
<dbReference type="EMBL" id="JBGFTU010000010">
    <property type="protein sequence ID" value="MEZ0165163.1"/>
    <property type="molecule type" value="Genomic_DNA"/>
</dbReference>
<dbReference type="SUPFAM" id="SSF53850">
    <property type="entry name" value="Periplasmic binding protein-like II"/>
    <property type="match status" value="1"/>
</dbReference>
<keyword evidence="3" id="KW-0238">DNA-binding</keyword>
<dbReference type="Pfam" id="PF03466">
    <property type="entry name" value="LysR_substrate"/>
    <property type="match status" value="1"/>
</dbReference>
<keyword evidence="8" id="KW-1185">Reference proteome</keyword>
<dbReference type="Pfam" id="PF00126">
    <property type="entry name" value="HTH_1"/>
    <property type="match status" value="1"/>
</dbReference>
<dbReference type="Gene3D" id="3.40.190.10">
    <property type="entry name" value="Periplasmic binding protein-like II"/>
    <property type="match status" value="2"/>
</dbReference>
<keyword evidence="4" id="KW-0804">Transcription</keyword>
<evidence type="ECO:0000256" key="5">
    <source>
        <dbReference type="SAM" id="MobiDB-lite"/>
    </source>
</evidence>
<dbReference type="PROSITE" id="PS50931">
    <property type="entry name" value="HTH_LYSR"/>
    <property type="match status" value="1"/>
</dbReference>
<dbReference type="InterPro" id="IPR036390">
    <property type="entry name" value="WH_DNA-bd_sf"/>
</dbReference>